<dbReference type="AlphaFoldDB" id="A0A2W7IYA0"/>
<reference evidence="1 2" key="1">
    <citation type="submission" date="2018-06" db="EMBL/GenBank/DDBJ databases">
        <title>Genomic Encyclopedia of Archaeal and Bacterial Type Strains, Phase II (KMG-II): from individual species to whole genera.</title>
        <authorList>
            <person name="Goeker M."/>
        </authorList>
    </citation>
    <scope>NUCLEOTIDE SEQUENCE [LARGE SCALE GENOMIC DNA]</scope>
    <source>
        <strain evidence="1 2">DSM 24525</strain>
    </source>
</reference>
<dbReference type="Gene3D" id="3.40.50.12500">
    <property type="match status" value="1"/>
</dbReference>
<sequence length="210" mass="21849">MPRIALIHALRHSPAPIEAAMARLWPEATVMSLLDTSLSADLAAAGRLTPRMTERFLGLARYALGTGAEGILFTCSAFGPCIEAVAAAFAPIPVLKPNEAMIEDAAGCRRIGLVASFQPTLDSMPAEFPPGVEVVTILAEGAMAALDAGDFATHDRLTAEAARQLSGCDAIALAQFSMARAAPAVAAETGLPVLTTPDSAVRKLMRLLGR</sequence>
<name>A0A2W7IYA0_9PROT</name>
<dbReference type="GO" id="GO:0047661">
    <property type="term" value="F:amino-acid racemase activity"/>
    <property type="evidence" value="ECO:0007669"/>
    <property type="project" value="InterPro"/>
</dbReference>
<proteinExistence type="predicted"/>
<evidence type="ECO:0008006" key="3">
    <source>
        <dbReference type="Google" id="ProtNLM"/>
    </source>
</evidence>
<dbReference type="RefSeq" id="WP_111396438.1">
    <property type="nucleotide sequence ID" value="NZ_QKYU01000001.1"/>
</dbReference>
<protein>
    <recommendedName>
        <fullName evidence="3">Asp/Glu/hydantoin racemase</fullName>
    </recommendedName>
</protein>
<dbReference type="Proteomes" id="UP000249688">
    <property type="component" value="Unassembled WGS sequence"/>
</dbReference>
<organism evidence="1 2">
    <name type="scientific">Humitalea rosea</name>
    <dbReference type="NCBI Taxonomy" id="990373"/>
    <lineage>
        <taxon>Bacteria</taxon>
        <taxon>Pseudomonadati</taxon>
        <taxon>Pseudomonadota</taxon>
        <taxon>Alphaproteobacteria</taxon>
        <taxon>Acetobacterales</taxon>
        <taxon>Roseomonadaceae</taxon>
        <taxon>Humitalea</taxon>
    </lineage>
</organism>
<gene>
    <name evidence="1" type="ORF">C8P66_101397</name>
</gene>
<comment type="caution">
    <text evidence="1">The sequence shown here is derived from an EMBL/GenBank/DDBJ whole genome shotgun (WGS) entry which is preliminary data.</text>
</comment>
<dbReference type="OrthoDB" id="978447at2"/>
<evidence type="ECO:0000313" key="2">
    <source>
        <dbReference type="Proteomes" id="UP000249688"/>
    </source>
</evidence>
<keyword evidence="2" id="KW-1185">Reference proteome</keyword>
<dbReference type="EMBL" id="QKYU01000001">
    <property type="protein sequence ID" value="PZW51175.1"/>
    <property type="molecule type" value="Genomic_DNA"/>
</dbReference>
<accession>A0A2W7IYA0</accession>
<evidence type="ECO:0000313" key="1">
    <source>
        <dbReference type="EMBL" id="PZW51175.1"/>
    </source>
</evidence>
<dbReference type="InterPro" id="IPR053714">
    <property type="entry name" value="Iso_Racemase_Enz_sf"/>
</dbReference>